<dbReference type="GO" id="GO:0019902">
    <property type="term" value="F:phosphatase binding"/>
    <property type="evidence" value="ECO:0007669"/>
    <property type="project" value="InterPro"/>
</dbReference>
<accession>A0A922MQZ3</accession>
<gene>
    <name evidence="1" type="ORF">HF086_015084</name>
</gene>
<dbReference type="Proteomes" id="UP000814243">
    <property type="component" value="Unassembled WGS sequence"/>
</dbReference>
<dbReference type="Pfam" id="PF14895">
    <property type="entry name" value="PPPI_inhib"/>
    <property type="match status" value="2"/>
</dbReference>
<name>A0A922MQZ3_SPOEX</name>
<evidence type="ECO:0000313" key="2">
    <source>
        <dbReference type="Proteomes" id="UP000814243"/>
    </source>
</evidence>
<dbReference type="InterPro" id="IPR026142">
    <property type="entry name" value="Pro_pase_1_reg_su_36"/>
</dbReference>
<evidence type="ECO:0000313" key="1">
    <source>
        <dbReference type="EMBL" id="KAH9640988.1"/>
    </source>
</evidence>
<dbReference type="PANTHER" id="PTHR21055">
    <property type="entry name" value="PROTEIN PHOSPHATASE 1 REGULATORY SUBUNIT 36"/>
    <property type="match status" value="1"/>
</dbReference>
<dbReference type="PANTHER" id="PTHR21055:SF3">
    <property type="entry name" value="PROTEIN PHOSPHATASE 1 REGULATORY SUBUNIT 36"/>
    <property type="match status" value="1"/>
</dbReference>
<dbReference type="EMBL" id="JACEFF010000259">
    <property type="protein sequence ID" value="KAH9640988.1"/>
    <property type="molecule type" value="Genomic_DNA"/>
</dbReference>
<dbReference type="AlphaFoldDB" id="A0A922MQZ3"/>
<organism evidence="1 2">
    <name type="scientific">Spodoptera exigua</name>
    <name type="common">Beet armyworm</name>
    <name type="synonym">Noctua fulgens</name>
    <dbReference type="NCBI Taxonomy" id="7107"/>
    <lineage>
        <taxon>Eukaryota</taxon>
        <taxon>Metazoa</taxon>
        <taxon>Ecdysozoa</taxon>
        <taxon>Arthropoda</taxon>
        <taxon>Hexapoda</taxon>
        <taxon>Insecta</taxon>
        <taxon>Pterygota</taxon>
        <taxon>Neoptera</taxon>
        <taxon>Endopterygota</taxon>
        <taxon>Lepidoptera</taxon>
        <taxon>Glossata</taxon>
        <taxon>Ditrysia</taxon>
        <taxon>Noctuoidea</taxon>
        <taxon>Noctuidae</taxon>
        <taxon>Amphipyrinae</taxon>
        <taxon>Spodoptera</taxon>
    </lineage>
</organism>
<reference evidence="1" key="1">
    <citation type="journal article" date="2021" name="G3 (Bethesda)">
        <title>Genome and transcriptome analysis of the beet armyworm Spodoptera exigua reveals targets for pest control. .</title>
        <authorList>
            <person name="Simon S."/>
            <person name="Breeschoten T."/>
            <person name="Jansen H.J."/>
            <person name="Dirks R.P."/>
            <person name="Schranz M.E."/>
            <person name="Ros V.I.D."/>
        </authorList>
    </citation>
    <scope>NUCLEOTIDE SEQUENCE</scope>
    <source>
        <strain evidence="1">TB_SE_WUR_2020</strain>
    </source>
</reference>
<proteinExistence type="predicted"/>
<protein>
    <submittedName>
        <fullName evidence="1">Uncharacterized protein</fullName>
    </submittedName>
</protein>
<sequence length="366" mass="42249">MADDEDEGSFGGMYEDGHWVWDEHTQALLFVSDLPPVNIEALQITSKAPTGTIEFRDDIDLIEQLRYKRRYQRKPTPGKIDLVTLQDVKDIALYTAPLSILSPMLIDMLHLPTTERFLRALIFCCAYYLQIAEEMTTRILDQATKIRTKRCGGDMRKFHHMGKDKKRRSLSDKDARLFETFLRISVQIVYLALGRRNFHQIELECHRVMKSEIFNTVEHMSKTGYLSKMAPEEKNVLLGTCLSHDKKLNTKSPLMNEVFCHRPIDFRLMGLGVVKYKRISTRLDYLYLIVAGPEEKLFELNMSVGLIGLQRSLFDTMLRPIIGQPTEKSKASVMSSKSMQRKSVQAPQRLYPEISLPPKDFIELVL</sequence>
<comment type="caution">
    <text evidence="1">The sequence shown here is derived from an EMBL/GenBank/DDBJ whole genome shotgun (WGS) entry which is preliminary data.</text>
</comment>